<feature type="non-terminal residue" evidence="3">
    <location>
        <position position="202"/>
    </location>
</feature>
<gene>
    <name evidence="3" type="ORF">EJ08DRAFT_556245</name>
</gene>
<feature type="domain" description="ATP adenylyltransferase C-terminal" evidence="1">
    <location>
        <begin position="99"/>
        <end position="202"/>
    </location>
</feature>
<sequence>EFTCMLNKYSLEKGHFLVVTDEFVPQYGPVRPQDLVMMHDVVQRPSDRTYAFLNGGPDAGASQEHRHFQFMDVPDLGQPVWPDAIYKANPKATTPQSHPNLPVAHFLLPILDSSKEGLVKAYDTIYKEAQKAAKTTDEKMPFNFLMMKEYMMIMSRANNSWHEDIGIGGTFMVGSIPVEDPKFLDVVKSTGFVKILQHIGFP</sequence>
<evidence type="ECO:0000259" key="1">
    <source>
        <dbReference type="Pfam" id="PF09830"/>
    </source>
</evidence>
<dbReference type="GO" id="GO:0009117">
    <property type="term" value="P:nucleotide metabolic process"/>
    <property type="evidence" value="ECO:0007669"/>
    <property type="project" value="InterPro"/>
</dbReference>
<dbReference type="Gene3D" id="3.30.428.70">
    <property type="match status" value="1"/>
</dbReference>
<dbReference type="GO" id="GO:0005524">
    <property type="term" value="F:ATP binding"/>
    <property type="evidence" value="ECO:0007669"/>
    <property type="project" value="InterPro"/>
</dbReference>
<dbReference type="Pfam" id="PF19327">
    <property type="entry name" value="Ap4A_phos_N"/>
    <property type="match status" value="1"/>
</dbReference>
<protein>
    <recommendedName>
        <fullName evidence="5">ATP adenylyltransferase</fullName>
    </recommendedName>
</protein>
<proteinExistence type="predicted"/>
<dbReference type="EMBL" id="MU007153">
    <property type="protein sequence ID" value="KAF2416663.1"/>
    <property type="molecule type" value="Genomic_DNA"/>
</dbReference>
<feature type="domain" description="Ap4A phosphorylase 1/2 N-terminal" evidence="2">
    <location>
        <begin position="2"/>
        <end position="74"/>
    </location>
</feature>
<keyword evidence="4" id="KW-1185">Reference proteome</keyword>
<dbReference type="SUPFAM" id="SSF54197">
    <property type="entry name" value="HIT-like"/>
    <property type="match status" value="1"/>
</dbReference>
<dbReference type="InterPro" id="IPR009163">
    <property type="entry name" value="Ap4A_phos1/2"/>
</dbReference>
<dbReference type="PANTHER" id="PTHR38420">
    <property type="entry name" value="AP-4-A PHOSPHORYLASE II"/>
    <property type="match status" value="1"/>
</dbReference>
<evidence type="ECO:0000259" key="2">
    <source>
        <dbReference type="Pfam" id="PF19327"/>
    </source>
</evidence>
<accession>A0A9P4NE99</accession>
<reference evidence="3" key="1">
    <citation type="journal article" date="2020" name="Stud. Mycol.">
        <title>101 Dothideomycetes genomes: a test case for predicting lifestyles and emergence of pathogens.</title>
        <authorList>
            <person name="Haridas S."/>
            <person name="Albert R."/>
            <person name="Binder M."/>
            <person name="Bloem J."/>
            <person name="Labutti K."/>
            <person name="Salamov A."/>
            <person name="Andreopoulos B."/>
            <person name="Baker S."/>
            <person name="Barry K."/>
            <person name="Bills G."/>
            <person name="Bluhm B."/>
            <person name="Cannon C."/>
            <person name="Castanera R."/>
            <person name="Culley D."/>
            <person name="Daum C."/>
            <person name="Ezra D."/>
            <person name="Gonzalez J."/>
            <person name="Henrissat B."/>
            <person name="Kuo A."/>
            <person name="Liang C."/>
            <person name="Lipzen A."/>
            <person name="Lutzoni F."/>
            <person name="Magnuson J."/>
            <person name="Mondo S."/>
            <person name="Nolan M."/>
            <person name="Ohm R."/>
            <person name="Pangilinan J."/>
            <person name="Park H.-J."/>
            <person name="Ramirez L."/>
            <person name="Alfaro M."/>
            <person name="Sun H."/>
            <person name="Tritt A."/>
            <person name="Yoshinaga Y."/>
            <person name="Zwiers L.-H."/>
            <person name="Turgeon B."/>
            <person name="Goodwin S."/>
            <person name="Spatafora J."/>
            <person name="Crous P."/>
            <person name="Grigoriev I."/>
        </authorList>
    </citation>
    <scope>NUCLEOTIDE SEQUENCE</scope>
    <source>
        <strain evidence="3">CBS 130266</strain>
    </source>
</reference>
<dbReference type="PANTHER" id="PTHR38420:SF1">
    <property type="entry name" value="PUTATIVE (AFU_ORTHOLOGUE AFUA_5G14690)-RELATED"/>
    <property type="match status" value="1"/>
</dbReference>
<evidence type="ECO:0000313" key="3">
    <source>
        <dbReference type="EMBL" id="KAF2416663.1"/>
    </source>
</evidence>
<evidence type="ECO:0000313" key="4">
    <source>
        <dbReference type="Proteomes" id="UP000800235"/>
    </source>
</evidence>
<dbReference type="InterPro" id="IPR036265">
    <property type="entry name" value="HIT-like_sf"/>
</dbReference>
<name>A0A9P4NE99_9PEZI</name>
<dbReference type="Proteomes" id="UP000800235">
    <property type="component" value="Unassembled WGS sequence"/>
</dbReference>
<dbReference type="InterPro" id="IPR019200">
    <property type="entry name" value="ATP_adenylylTrfase_C"/>
</dbReference>
<dbReference type="InterPro" id="IPR043171">
    <property type="entry name" value="Ap4A_phos1/2-like"/>
</dbReference>
<dbReference type="OrthoDB" id="10267950at2759"/>
<evidence type="ECO:0008006" key="5">
    <source>
        <dbReference type="Google" id="ProtNLM"/>
    </source>
</evidence>
<dbReference type="GO" id="GO:0003877">
    <property type="term" value="F:ATP:ADP adenylyltransferase activity"/>
    <property type="evidence" value="ECO:0007669"/>
    <property type="project" value="InterPro"/>
</dbReference>
<dbReference type="InterPro" id="IPR045759">
    <property type="entry name" value="Ap4A_phos1/2_N"/>
</dbReference>
<comment type="caution">
    <text evidence="3">The sequence shown here is derived from an EMBL/GenBank/DDBJ whole genome shotgun (WGS) entry which is preliminary data.</text>
</comment>
<dbReference type="Pfam" id="PF09830">
    <property type="entry name" value="ATP_transf"/>
    <property type="match status" value="1"/>
</dbReference>
<organism evidence="3 4">
    <name type="scientific">Tothia fuscella</name>
    <dbReference type="NCBI Taxonomy" id="1048955"/>
    <lineage>
        <taxon>Eukaryota</taxon>
        <taxon>Fungi</taxon>
        <taxon>Dikarya</taxon>
        <taxon>Ascomycota</taxon>
        <taxon>Pezizomycotina</taxon>
        <taxon>Dothideomycetes</taxon>
        <taxon>Pleosporomycetidae</taxon>
        <taxon>Venturiales</taxon>
        <taxon>Cylindrosympodiaceae</taxon>
        <taxon>Tothia</taxon>
    </lineage>
</organism>
<dbReference type="AlphaFoldDB" id="A0A9P4NE99"/>
<feature type="non-terminal residue" evidence="3">
    <location>
        <position position="1"/>
    </location>
</feature>